<dbReference type="EMBL" id="CP026108">
    <property type="protein sequence ID" value="AUT75463.1"/>
    <property type="molecule type" value="Genomic_DNA"/>
</dbReference>
<protein>
    <submittedName>
        <fullName evidence="1">Uncharacterized protein</fullName>
    </submittedName>
</protein>
<dbReference type="RefSeq" id="WP_103153784.1">
    <property type="nucleotide sequence ID" value="NZ_CP026108.1"/>
</dbReference>
<proteinExistence type="predicted"/>
<evidence type="ECO:0000313" key="2">
    <source>
        <dbReference type="Proteomes" id="UP000236649"/>
    </source>
</evidence>
<accession>A0AAN1JK07</accession>
<reference evidence="1 2" key="1">
    <citation type="submission" date="2018-01" db="EMBL/GenBank/DDBJ databases">
        <title>Species boundaries and ecological features among Paraburkholderia terrae DSMZ17804T, P. hospita DSMZ17164T and P. caribensis DSMZ13236T.</title>
        <authorList>
            <person name="Pratama A.A."/>
        </authorList>
    </citation>
    <scope>NUCLEOTIDE SEQUENCE [LARGE SCALE GENOMIC DNA]</scope>
    <source>
        <strain evidence="1 2">DSM 17164</strain>
    </source>
</reference>
<dbReference type="KEGG" id="phs:C2L64_44550"/>
<name>A0AAN1JK07_9BURK</name>
<dbReference type="AlphaFoldDB" id="A0AAN1JK07"/>
<dbReference type="Proteomes" id="UP000236649">
    <property type="component" value="Chromosome 4"/>
</dbReference>
<organism evidence="1 2">
    <name type="scientific">Paraburkholderia hospita</name>
    <dbReference type="NCBI Taxonomy" id="169430"/>
    <lineage>
        <taxon>Bacteria</taxon>
        <taxon>Pseudomonadati</taxon>
        <taxon>Pseudomonadota</taxon>
        <taxon>Betaproteobacteria</taxon>
        <taxon>Burkholderiales</taxon>
        <taxon>Burkholderiaceae</taxon>
        <taxon>Paraburkholderia</taxon>
    </lineage>
</organism>
<sequence>MIRQRIIEFSRCIRQTYGLPQDMLVSVITARDRYTPRFRAAALRNLVCDAPLVVTRGMPYAARRRAVRRFYQV</sequence>
<gene>
    <name evidence="1" type="ORF">C2L64_44550</name>
</gene>
<evidence type="ECO:0000313" key="1">
    <source>
        <dbReference type="EMBL" id="AUT75463.1"/>
    </source>
</evidence>
<dbReference type="GeneID" id="55535379"/>